<dbReference type="InterPro" id="IPR050164">
    <property type="entry name" value="Peptidase_C19"/>
</dbReference>
<dbReference type="GO" id="GO:0005829">
    <property type="term" value="C:cytosol"/>
    <property type="evidence" value="ECO:0007669"/>
    <property type="project" value="TreeGrafter"/>
</dbReference>
<evidence type="ECO:0000256" key="5">
    <source>
        <dbReference type="ARBA" id="ARBA00022723"/>
    </source>
</evidence>
<dbReference type="GO" id="GO:0006508">
    <property type="term" value="P:proteolysis"/>
    <property type="evidence" value="ECO:0007669"/>
    <property type="project" value="UniProtKB-KW"/>
</dbReference>
<feature type="domain" description="USP" evidence="14">
    <location>
        <begin position="1"/>
        <end position="516"/>
    </location>
</feature>
<feature type="coiled-coil region" evidence="13">
    <location>
        <begin position="271"/>
        <end position="298"/>
    </location>
</feature>
<comment type="similarity">
    <text evidence="2">Belongs to the peptidase C19 family.</text>
</comment>
<dbReference type="InterPro" id="IPR001607">
    <property type="entry name" value="Znf_UBP"/>
</dbReference>
<dbReference type="GO" id="GO:0016579">
    <property type="term" value="P:protein deubiquitination"/>
    <property type="evidence" value="ECO:0007669"/>
    <property type="project" value="InterPro"/>
</dbReference>
<dbReference type="AlphaFoldDB" id="G3I007"/>
<evidence type="ECO:0000256" key="10">
    <source>
        <dbReference type="ARBA" id="ARBA00022807"/>
    </source>
</evidence>
<keyword evidence="9 16" id="KW-0378">Hydrolase</keyword>
<keyword evidence="11" id="KW-0862">Zinc</keyword>
<keyword evidence="6" id="KW-0677">Repeat</keyword>
<dbReference type="PROSITE" id="PS50271">
    <property type="entry name" value="ZF_UBP"/>
    <property type="match status" value="1"/>
</dbReference>
<dbReference type="InParanoid" id="G3I007"/>
<dbReference type="InterPro" id="IPR028889">
    <property type="entry name" value="USP"/>
</dbReference>
<evidence type="ECO:0000256" key="12">
    <source>
        <dbReference type="PROSITE-ProRule" id="PRU00502"/>
    </source>
</evidence>
<dbReference type="Pfam" id="PF17807">
    <property type="entry name" value="zf-UBP_var"/>
    <property type="match status" value="1"/>
</dbReference>
<dbReference type="PROSITE" id="PS50235">
    <property type="entry name" value="USP_3"/>
    <property type="match status" value="1"/>
</dbReference>
<evidence type="ECO:0000256" key="2">
    <source>
        <dbReference type="ARBA" id="ARBA00009085"/>
    </source>
</evidence>
<dbReference type="Gene3D" id="1.10.8.10">
    <property type="entry name" value="DNA helicase RuvA subunit, C-terminal domain"/>
    <property type="match status" value="1"/>
</dbReference>
<dbReference type="InterPro" id="IPR038765">
    <property type="entry name" value="Papain-like_cys_pep_sf"/>
</dbReference>
<dbReference type="FunFam" id="3.30.40.10:FF:000026">
    <property type="entry name" value="Ubiquitin carboxyl-terminal hydrolase"/>
    <property type="match status" value="1"/>
</dbReference>
<evidence type="ECO:0000313" key="17">
    <source>
        <dbReference type="Proteomes" id="UP000001075"/>
    </source>
</evidence>
<dbReference type="SUPFAM" id="SSF54001">
    <property type="entry name" value="Cysteine proteinases"/>
    <property type="match status" value="1"/>
</dbReference>
<evidence type="ECO:0000256" key="13">
    <source>
        <dbReference type="SAM" id="Coils"/>
    </source>
</evidence>
<dbReference type="SUPFAM" id="SSF57850">
    <property type="entry name" value="RING/U-box"/>
    <property type="match status" value="1"/>
</dbReference>
<evidence type="ECO:0000256" key="11">
    <source>
        <dbReference type="ARBA" id="ARBA00022833"/>
    </source>
</evidence>
<proteinExistence type="inferred from homology"/>
<dbReference type="Pfam" id="PF00443">
    <property type="entry name" value="UCH"/>
    <property type="match status" value="1"/>
</dbReference>
<dbReference type="InterPro" id="IPR041432">
    <property type="entry name" value="UBP13_Znf-UBP_var"/>
</dbReference>
<evidence type="ECO:0000259" key="14">
    <source>
        <dbReference type="PROSITE" id="PS50235"/>
    </source>
</evidence>
<protein>
    <recommendedName>
        <fullName evidence="3">ubiquitinyl hydrolase 1</fullName>
        <ecNumber evidence="3">3.4.19.12</ecNumber>
    </recommendedName>
</protein>
<dbReference type="EC" id="3.4.19.12" evidence="3"/>
<comment type="catalytic activity">
    <reaction evidence="1">
        <text>Thiol-dependent hydrolysis of ester, thioester, amide, peptide and isopeptide bonds formed by the C-terminal Gly of ubiquitin (a 76-residue protein attached to proteins as an intracellular targeting signal).</text>
        <dbReference type="EC" id="3.4.19.12"/>
    </reaction>
</comment>
<dbReference type="GO" id="GO:0005634">
    <property type="term" value="C:nucleus"/>
    <property type="evidence" value="ECO:0007669"/>
    <property type="project" value="TreeGrafter"/>
</dbReference>
<name>G3I007_CRIGR</name>
<dbReference type="Gene3D" id="3.30.40.10">
    <property type="entry name" value="Zinc/RING finger domain, C3HC4 (zinc finger)"/>
    <property type="match status" value="2"/>
</dbReference>
<dbReference type="InterPro" id="IPR013083">
    <property type="entry name" value="Znf_RING/FYVE/PHD"/>
</dbReference>
<gene>
    <name evidence="16" type="ORF">I79_016678</name>
</gene>
<evidence type="ECO:0000259" key="15">
    <source>
        <dbReference type="PROSITE" id="PS50271"/>
    </source>
</evidence>
<keyword evidence="5" id="KW-0479">Metal-binding</keyword>
<evidence type="ECO:0000256" key="1">
    <source>
        <dbReference type="ARBA" id="ARBA00000707"/>
    </source>
</evidence>
<dbReference type="GO" id="GO:0008270">
    <property type="term" value="F:zinc ion binding"/>
    <property type="evidence" value="ECO:0007669"/>
    <property type="project" value="UniProtKB-KW"/>
</dbReference>
<evidence type="ECO:0000256" key="6">
    <source>
        <dbReference type="ARBA" id="ARBA00022737"/>
    </source>
</evidence>
<dbReference type="PANTHER" id="PTHR24006">
    <property type="entry name" value="UBIQUITIN CARBOXYL-TERMINAL HYDROLASE"/>
    <property type="match status" value="1"/>
</dbReference>
<evidence type="ECO:0000256" key="3">
    <source>
        <dbReference type="ARBA" id="ARBA00012759"/>
    </source>
</evidence>
<evidence type="ECO:0000256" key="8">
    <source>
        <dbReference type="ARBA" id="ARBA00022786"/>
    </source>
</evidence>
<sequence length="516" mass="58504">MAELSEVVLLSVLPTICVPKAGDLVHKVDCPFSLEMQESKNGLYICMNTFLGFGKQYVERNFNTIGQRVYLHLWRTQQLKEEDSSAGTGDPLHKKPTLVATGVEDGFDLTKEKFEYDEDVKIVILPDYLAFAWMADSASCKQEVQAWDGEVPHMFKHAFNLKQLYNPDWIPQCGCKCSKCDMRENLWLNLTDGSILCGRWYFDGSGGNDHAVEHYTETGYPLAVKLDTITPDGADLYSYDENDILMNTSLAESLSHLGIDILKMQKTDKTKAELDIDMNQHIDELLEYEEKKHHAEEEKVPLPELVWAQVPFISCLEAYGGPEQVEDFWSTSLQAKSAAIKTTRFASFPDYLVIQIKKFTIGFEWVPKKLYVYIEMPEELDISQFRGTGLQPGERNCLTLPHLWDKALKVLQAVNNSSEQAVDWIFSHIVDLDTEAAMSISERRSAVDSISKSVPVGPKVRHGRGKYQRFAFISHMGTSTMCSHYVCLIKKEGRWVIYTVQKVSASGKPTKDLGYI</sequence>
<keyword evidence="4" id="KW-0645">Protease</keyword>
<dbReference type="STRING" id="10029.G3I007"/>
<keyword evidence="7 12" id="KW-0863">Zinc-finger</keyword>
<reference evidence="17" key="1">
    <citation type="journal article" date="2011" name="Nat. Biotechnol.">
        <title>The genomic sequence of the Chinese hamster ovary (CHO)-K1 cell line.</title>
        <authorList>
            <person name="Xu X."/>
            <person name="Nagarajan H."/>
            <person name="Lewis N.E."/>
            <person name="Pan S."/>
            <person name="Cai Z."/>
            <person name="Liu X."/>
            <person name="Chen W."/>
            <person name="Xie M."/>
            <person name="Wang W."/>
            <person name="Hammond S."/>
            <person name="Andersen M.R."/>
            <person name="Neff N."/>
            <person name="Passarelli B."/>
            <person name="Koh W."/>
            <person name="Fan H.C."/>
            <person name="Wang J."/>
            <person name="Gui Y."/>
            <person name="Lee K.H."/>
            <person name="Betenbaugh M.J."/>
            <person name="Quake S.R."/>
            <person name="Famili I."/>
            <person name="Palsson B.O."/>
            <person name="Wang J."/>
        </authorList>
    </citation>
    <scope>NUCLEOTIDE SEQUENCE [LARGE SCALE GENOMIC DNA]</scope>
    <source>
        <strain evidence="17">CHO K1 cell line</strain>
    </source>
</reference>
<accession>G3I007</accession>
<feature type="domain" description="UBP-type" evidence="15">
    <location>
        <begin position="153"/>
        <end position="261"/>
    </location>
</feature>
<keyword evidence="8" id="KW-0833">Ubl conjugation pathway</keyword>
<dbReference type="EMBL" id="JH000992">
    <property type="protein sequence ID" value="EGW04826.1"/>
    <property type="molecule type" value="Genomic_DNA"/>
</dbReference>
<dbReference type="GO" id="GO:0004843">
    <property type="term" value="F:cysteine-type deubiquitinase activity"/>
    <property type="evidence" value="ECO:0007669"/>
    <property type="project" value="UniProtKB-EC"/>
</dbReference>
<dbReference type="InterPro" id="IPR001394">
    <property type="entry name" value="Peptidase_C19_UCH"/>
</dbReference>
<organism evidence="16 17">
    <name type="scientific">Cricetulus griseus</name>
    <name type="common">Chinese hamster</name>
    <name type="synonym">Cricetulus barabensis griseus</name>
    <dbReference type="NCBI Taxonomy" id="10029"/>
    <lineage>
        <taxon>Eukaryota</taxon>
        <taxon>Metazoa</taxon>
        <taxon>Chordata</taxon>
        <taxon>Craniata</taxon>
        <taxon>Vertebrata</taxon>
        <taxon>Euteleostomi</taxon>
        <taxon>Mammalia</taxon>
        <taxon>Eutheria</taxon>
        <taxon>Euarchontoglires</taxon>
        <taxon>Glires</taxon>
        <taxon>Rodentia</taxon>
        <taxon>Myomorpha</taxon>
        <taxon>Muroidea</taxon>
        <taxon>Cricetidae</taxon>
        <taxon>Cricetinae</taxon>
        <taxon>Cricetulus</taxon>
    </lineage>
</organism>
<dbReference type="MEROPS" id="C19.001"/>
<dbReference type="PANTHER" id="PTHR24006:SF655">
    <property type="entry name" value="UBIQUITIN CARBOXYL-TERMINAL HYDROLASE 5"/>
    <property type="match status" value="1"/>
</dbReference>
<keyword evidence="13" id="KW-0175">Coiled coil</keyword>
<dbReference type="SMART" id="SM00290">
    <property type="entry name" value="ZnF_UBP"/>
    <property type="match status" value="1"/>
</dbReference>
<evidence type="ECO:0000256" key="4">
    <source>
        <dbReference type="ARBA" id="ARBA00022670"/>
    </source>
</evidence>
<dbReference type="Proteomes" id="UP000001075">
    <property type="component" value="Unassembled WGS sequence"/>
</dbReference>
<evidence type="ECO:0000256" key="7">
    <source>
        <dbReference type="ARBA" id="ARBA00022771"/>
    </source>
</evidence>
<evidence type="ECO:0000313" key="16">
    <source>
        <dbReference type="EMBL" id="EGW04826.1"/>
    </source>
</evidence>
<keyword evidence="10" id="KW-0788">Thiol protease</keyword>
<evidence type="ECO:0000256" key="9">
    <source>
        <dbReference type="ARBA" id="ARBA00022801"/>
    </source>
</evidence>
<dbReference type="Gene3D" id="3.90.70.10">
    <property type="entry name" value="Cysteine proteinases"/>
    <property type="match status" value="1"/>
</dbReference>